<keyword evidence="1" id="KW-0347">Helicase</keyword>
<dbReference type="InterPro" id="IPR049163">
    <property type="entry name" value="Pif1-like_2B_dom"/>
</dbReference>
<dbReference type="GO" id="GO:0006281">
    <property type="term" value="P:DNA repair"/>
    <property type="evidence" value="ECO:0007669"/>
    <property type="project" value="UniProtKB-KW"/>
</dbReference>
<proteinExistence type="inferred from homology"/>
<keyword evidence="1" id="KW-0378">Hydrolase</keyword>
<evidence type="ECO:0000256" key="1">
    <source>
        <dbReference type="RuleBase" id="RU363044"/>
    </source>
</evidence>
<dbReference type="STRING" id="35722.A0A0B7NW86"/>
<reference evidence="4 5" key="1">
    <citation type="submission" date="2014-09" db="EMBL/GenBank/DDBJ databases">
        <authorList>
            <person name="Ellenberger Sabrina"/>
        </authorList>
    </citation>
    <scope>NUCLEOTIDE SEQUENCE [LARGE SCALE GENOMIC DNA]</scope>
    <source>
        <strain evidence="4 5">CBS 412.66</strain>
    </source>
</reference>
<sequence>MIKLPERFSILFFARGKISIARSVPDIGLQEKQNLWTFERQPYSSFQAAARWTGLVADDSEWIAAMTEDALFQSESFLRKRFCILIAFSGLSDPYQLWLTPRVNMAEDFLYRYQPGPTNDSNPSSTIYDGMYSHCLLGFNDILAHHCYHLQTMEGFSGIFSSVDTGANRQRNYSNTYKRMHALVCAQSLYRGDVDIQPFNEIQALIYSTIRDAALEEYHVLGPRIFFVDGPGGTDITTSTMCDMTPRSAIASFMKRAKIIVWDECSMVSKDFIETVNRSFQDFRDYTVPFGGRLIVFGGDFRQSLPIIRGADRSVIQALQSNESNLSAEWQQFAEYVLQIVQGTTPTIRLSQNTPTDLIPTPQEMCLRVDRLLNLIRSINFDIATSVLNADNFRCVTVRAVSYVSSDSTPDKELQTETPVEILNVIVSGLLPSHNIKLKAGSPIMVLRNIDPAAGICNGTKLIVNSIKTNVIRATIATGPNMGDITLIPRIQFITLAIEWFCLVDFECDQFPVLLSLAITVNKA</sequence>
<dbReference type="GO" id="GO:0043139">
    <property type="term" value="F:5'-3' DNA helicase activity"/>
    <property type="evidence" value="ECO:0007669"/>
    <property type="project" value="UniProtKB-EC"/>
</dbReference>
<gene>
    <name evidence="4" type="primary">PARPA_13644.1 scaffold 47024</name>
</gene>
<dbReference type="InterPro" id="IPR027417">
    <property type="entry name" value="P-loop_NTPase"/>
</dbReference>
<dbReference type="PANTHER" id="PTHR10492">
    <property type="match status" value="1"/>
</dbReference>
<dbReference type="EC" id="5.6.2.3" evidence="1"/>
<dbReference type="OrthoDB" id="5860629at2759"/>
<dbReference type="Proteomes" id="UP000054107">
    <property type="component" value="Unassembled WGS sequence"/>
</dbReference>
<dbReference type="GO" id="GO:0016887">
    <property type="term" value="F:ATP hydrolysis activity"/>
    <property type="evidence" value="ECO:0007669"/>
    <property type="project" value="RHEA"/>
</dbReference>
<evidence type="ECO:0000259" key="2">
    <source>
        <dbReference type="Pfam" id="PF05970"/>
    </source>
</evidence>
<comment type="catalytic activity">
    <reaction evidence="1">
        <text>ATP + H2O = ADP + phosphate + H(+)</text>
        <dbReference type="Rhea" id="RHEA:13065"/>
        <dbReference type="ChEBI" id="CHEBI:15377"/>
        <dbReference type="ChEBI" id="CHEBI:15378"/>
        <dbReference type="ChEBI" id="CHEBI:30616"/>
        <dbReference type="ChEBI" id="CHEBI:43474"/>
        <dbReference type="ChEBI" id="CHEBI:456216"/>
        <dbReference type="EC" id="5.6.2.3"/>
    </reaction>
</comment>
<keyword evidence="1" id="KW-0233">DNA recombination</keyword>
<dbReference type="EMBL" id="LN734024">
    <property type="protein sequence ID" value="CEP19329.1"/>
    <property type="molecule type" value="Genomic_DNA"/>
</dbReference>
<dbReference type="GO" id="GO:0006310">
    <property type="term" value="P:DNA recombination"/>
    <property type="evidence" value="ECO:0007669"/>
    <property type="project" value="UniProtKB-KW"/>
</dbReference>
<dbReference type="SUPFAM" id="SSF52540">
    <property type="entry name" value="P-loop containing nucleoside triphosphate hydrolases"/>
    <property type="match status" value="1"/>
</dbReference>
<keyword evidence="1" id="KW-0067">ATP-binding</keyword>
<feature type="domain" description="DNA helicase Pif1-like 2B" evidence="3">
    <location>
        <begin position="421"/>
        <end position="465"/>
    </location>
</feature>
<dbReference type="GO" id="GO:0000723">
    <property type="term" value="P:telomere maintenance"/>
    <property type="evidence" value="ECO:0007669"/>
    <property type="project" value="InterPro"/>
</dbReference>
<keyword evidence="1" id="KW-0547">Nucleotide-binding</keyword>
<evidence type="ECO:0000313" key="4">
    <source>
        <dbReference type="EMBL" id="CEP19329.1"/>
    </source>
</evidence>
<comment type="similarity">
    <text evidence="1">Belongs to the helicase family.</text>
</comment>
<dbReference type="Pfam" id="PF21530">
    <property type="entry name" value="Pif1_2B_dom"/>
    <property type="match status" value="1"/>
</dbReference>
<dbReference type="InterPro" id="IPR010285">
    <property type="entry name" value="DNA_helicase_pif1-like_DEAD"/>
</dbReference>
<dbReference type="AlphaFoldDB" id="A0A0B7NW86"/>
<keyword evidence="1" id="KW-0234">DNA repair</keyword>
<feature type="domain" description="DNA helicase Pif1-like DEAD-box helicase" evidence="2">
    <location>
        <begin position="235"/>
        <end position="338"/>
    </location>
</feature>
<keyword evidence="1" id="KW-0227">DNA damage</keyword>
<keyword evidence="5" id="KW-1185">Reference proteome</keyword>
<comment type="cofactor">
    <cofactor evidence="1">
        <name>Mg(2+)</name>
        <dbReference type="ChEBI" id="CHEBI:18420"/>
    </cofactor>
</comment>
<accession>A0A0B7NW86</accession>
<dbReference type="Gene3D" id="3.40.50.300">
    <property type="entry name" value="P-loop containing nucleotide triphosphate hydrolases"/>
    <property type="match status" value="1"/>
</dbReference>
<evidence type="ECO:0000259" key="3">
    <source>
        <dbReference type="Pfam" id="PF21530"/>
    </source>
</evidence>
<organism evidence="4 5">
    <name type="scientific">Parasitella parasitica</name>
    <dbReference type="NCBI Taxonomy" id="35722"/>
    <lineage>
        <taxon>Eukaryota</taxon>
        <taxon>Fungi</taxon>
        <taxon>Fungi incertae sedis</taxon>
        <taxon>Mucoromycota</taxon>
        <taxon>Mucoromycotina</taxon>
        <taxon>Mucoromycetes</taxon>
        <taxon>Mucorales</taxon>
        <taxon>Mucorineae</taxon>
        <taxon>Mucoraceae</taxon>
        <taxon>Parasitella</taxon>
    </lineage>
</organism>
<name>A0A0B7NW86_9FUNG</name>
<protein>
    <recommendedName>
        <fullName evidence="1">ATP-dependent DNA helicase</fullName>
        <ecNumber evidence="1">5.6.2.3</ecNumber>
    </recommendedName>
</protein>
<dbReference type="GO" id="GO:0005524">
    <property type="term" value="F:ATP binding"/>
    <property type="evidence" value="ECO:0007669"/>
    <property type="project" value="UniProtKB-KW"/>
</dbReference>
<evidence type="ECO:0000313" key="5">
    <source>
        <dbReference type="Proteomes" id="UP000054107"/>
    </source>
</evidence>
<dbReference type="Pfam" id="PF05970">
    <property type="entry name" value="PIF1"/>
    <property type="match status" value="1"/>
</dbReference>